<gene>
    <name evidence="2" type="ORF">N7482_005796</name>
</gene>
<dbReference type="InterPro" id="IPR029058">
    <property type="entry name" value="AB_hydrolase_fold"/>
</dbReference>
<organism evidence="2 3">
    <name type="scientific">Penicillium canariense</name>
    <dbReference type="NCBI Taxonomy" id="189055"/>
    <lineage>
        <taxon>Eukaryota</taxon>
        <taxon>Fungi</taxon>
        <taxon>Dikarya</taxon>
        <taxon>Ascomycota</taxon>
        <taxon>Pezizomycotina</taxon>
        <taxon>Eurotiomycetes</taxon>
        <taxon>Eurotiomycetidae</taxon>
        <taxon>Eurotiales</taxon>
        <taxon>Aspergillaceae</taxon>
        <taxon>Penicillium</taxon>
    </lineage>
</organism>
<dbReference type="SUPFAM" id="SSF53474">
    <property type="entry name" value="alpha/beta-Hydrolases"/>
    <property type="match status" value="1"/>
</dbReference>
<dbReference type="PANTHER" id="PTHR43798:SF33">
    <property type="entry name" value="HYDROLASE, PUTATIVE (AFU_ORTHOLOGUE AFUA_2G14860)-RELATED"/>
    <property type="match status" value="1"/>
</dbReference>
<evidence type="ECO:0000313" key="2">
    <source>
        <dbReference type="EMBL" id="KAJ5167015.1"/>
    </source>
</evidence>
<name>A0A9W9I5J9_9EURO</name>
<dbReference type="GO" id="GO:0016020">
    <property type="term" value="C:membrane"/>
    <property type="evidence" value="ECO:0007669"/>
    <property type="project" value="TreeGrafter"/>
</dbReference>
<dbReference type="Pfam" id="PF12697">
    <property type="entry name" value="Abhydrolase_6"/>
    <property type="match status" value="1"/>
</dbReference>
<protein>
    <submittedName>
        <fullName evidence="2">Alpha/beta hydrolase fold protein</fullName>
    </submittedName>
</protein>
<keyword evidence="3" id="KW-1185">Reference proteome</keyword>
<dbReference type="GeneID" id="81427097"/>
<sequence>MDAAPQDWARGTGSAMMSIGAHCLFTSISGPPRSSQDPLVIVLTGAGDVASSYTALSALVSRLCRVLLYDRSGLGRSDPRPSMHRATTATAVTAAEELHSLLMATNLGPPLVLVVHSYGAIVAREYLHLYDEEVFGMVLADGSTERQCDYFRLPDPNINAVLGDLKVAQVTGLRADSKLSRDEWRVRAIDIAHGAGAAQVEADSYVQVCRTLAEKKQFQNRTMGDRPVSVIRCNSARDYERIYERGVEIGNGTPQQQQAFRDLLDRWEAIDKELKEEQLQLSSNTHLVHLPDCGHNVHLVRPDIVADEIRWVLDQLRSPRGDALKL</sequence>
<reference evidence="2" key="2">
    <citation type="journal article" date="2023" name="IMA Fungus">
        <title>Comparative genomic study of the Penicillium genus elucidates a diverse pangenome and 15 lateral gene transfer events.</title>
        <authorList>
            <person name="Petersen C."/>
            <person name="Sorensen T."/>
            <person name="Nielsen M.R."/>
            <person name="Sondergaard T.E."/>
            <person name="Sorensen J.L."/>
            <person name="Fitzpatrick D.A."/>
            <person name="Frisvad J.C."/>
            <person name="Nielsen K.L."/>
        </authorList>
    </citation>
    <scope>NUCLEOTIDE SEQUENCE</scope>
    <source>
        <strain evidence="2">IBT 26290</strain>
    </source>
</reference>
<dbReference type="GO" id="GO:0072330">
    <property type="term" value="P:monocarboxylic acid biosynthetic process"/>
    <property type="evidence" value="ECO:0007669"/>
    <property type="project" value="UniProtKB-ARBA"/>
</dbReference>
<dbReference type="OrthoDB" id="294702at2759"/>
<dbReference type="GO" id="GO:0017000">
    <property type="term" value="P:antibiotic biosynthetic process"/>
    <property type="evidence" value="ECO:0007669"/>
    <property type="project" value="UniProtKB-ARBA"/>
</dbReference>
<dbReference type="AlphaFoldDB" id="A0A9W9I5J9"/>
<dbReference type="InterPro" id="IPR050266">
    <property type="entry name" value="AB_hydrolase_sf"/>
</dbReference>
<dbReference type="Proteomes" id="UP001149163">
    <property type="component" value="Unassembled WGS sequence"/>
</dbReference>
<dbReference type="Gene3D" id="3.40.50.1820">
    <property type="entry name" value="alpha/beta hydrolase"/>
    <property type="match status" value="1"/>
</dbReference>
<proteinExistence type="predicted"/>
<dbReference type="GO" id="GO:0016787">
    <property type="term" value="F:hydrolase activity"/>
    <property type="evidence" value="ECO:0007669"/>
    <property type="project" value="UniProtKB-KW"/>
</dbReference>
<reference evidence="2" key="1">
    <citation type="submission" date="2022-11" db="EMBL/GenBank/DDBJ databases">
        <authorList>
            <person name="Petersen C."/>
        </authorList>
    </citation>
    <scope>NUCLEOTIDE SEQUENCE</scope>
    <source>
        <strain evidence="2">IBT 26290</strain>
    </source>
</reference>
<evidence type="ECO:0000313" key="3">
    <source>
        <dbReference type="Proteomes" id="UP001149163"/>
    </source>
</evidence>
<feature type="domain" description="AB hydrolase-1" evidence="1">
    <location>
        <begin position="40"/>
        <end position="307"/>
    </location>
</feature>
<dbReference type="EMBL" id="JAPQKN010000003">
    <property type="protein sequence ID" value="KAJ5167015.1"/>
    <property type="molecule type" value="Genomic_DNA"/>
</dbReference>
<comment type="caution">
    <text evidence="2">The sequence shown here is derived from an EMBL/GenBank/DDBJ whole genome shotgun (WGS) entry which is preliminary data.</text>
</comment>
<dbReference type="InterPro" id="IPR000073">
    <property type="entry name" value="AB_hydrolase_1"/>
</dbReference>
<dbReference type="RefSeq" id="XP_056543476.1">
    <property type="nucleotide sequence ID" value="XM_056687921.1"/>
</dbReference>
<dbReference type="PANTHER" id="PTHR43798">
    <property type="entry name" value="MONOACYLGLYCEROL LIPASE"/>
    <property type="match status" value="1"/>
</dbReference>
<keyword evidence="2" id="KW-0378">Hydrolase</keyword>
<accession>A0A9W9I5J9</accession>
<evidence type="ECO:0000259" key="1">
    <source>
        <dbReference type="Pfam" id="PF12697"/>
    </source>
</evidence>